<name>A0ABY6TJS8_9PAST</name>
<sequence>MDPRVLDVVDKVLDKYLSSSKEELEKIVSESEYSFWTSFFQERGESYNLTDTFMSNGSIIQNLSISQLDDLINSYSKFASNDDFYEMFEVAA</sequence>
<organism evidence="1 2">
    <name type="scientific">Actinobacillus porcinus</name>
    <dbReference type="NCBI Taxonomy" id="51048"/>
    <lineage>
        <taxon>Bacteria</taxon>
        <taxon>Pseudomonadati</taxon>
        <taxon>Pseudomonadota</taxon>
        <taxon>Gammaproteobacteria</taxon>
        <taxon>Pasteurellales</taxon>
        <taxon>Pasteurellaceae</taxon>
        <taxon>Actinobacillus</taxon>
    </lineage>
</organism>
<proteinExistence type="predicted"/>
<dbReference type="EMBL" id="CABFKI010000004">
    <property type="protein sequence ID" value="VTU07199.1"/>
    <property type="molecule type" value="Genomic_DNA"/>
</dbReference>
<comment type="caution">
    <text evidence="1">The sequence shown here is derived from an EMBL/GenBank/DDBJ whole genome shotgun (WGS) entry which is preliminary data.</text>
</comment>
<keyword evidence="2" id="KW-1185">Reference proteome</keyword>
<evidence type="ECO:0000313" key="1">
    <source>
        <dbReference type="EMBL" id="VTU07199.1"/>
    </source>
</evidence>
<dbReference type="GeneID" id="86155150"/>
<dbReference type="RefSeq" id="WP_135709588.1">
    <property type="nucleotide sequence ID" value="NZ_CABFKI010000004.1"/>
</dbReference>
<gene>
    <name evidence="1" type="ORF">SAMEA1410922_00749</name>
</gene>
<accession>A0ABY6TJS8</accession>
<evidence type="ECO:0000313" key="2">
    <source>
        <dbReference type="Proteomes" id="UP000308167"/>
    </source>
</evidence>
<reference evidence="1 2" key="1">
    <citation type="submission" date="2019-05" db="EMBL/GenBank/DDBJ databases">
        <authorList>
            <consortium name="Pathogen Informatics"/>
        </authorList>
    </citation>
    <scope>NUCLEOTIDE SEQUENCE [LARGE SCALE GENOMIC DNA]</scope>
    <source>
        <strain evidence="1 2">NM319</strain>
    </source>
</reference>
<protein>
    <submittedName>
        <fullName evidence="1">Uncharacterized protein</fullName>
    </submittedName>
</protein>
<dbReference type="Proteomes" id="UP000308167">
    <property type="component" value="Unassembled WGS sequence"/>
</dbReference>